<keyword evidence="2 8" id="KW-0808">Transferase</keyword>
<dbReference type="InterPro" id="IPR018095">
    <property type="entry name" value="Thymidylate_kin_CS"/>
</dbReference>
<keyword evidence="3 8" id="KW-0545">Nucleotide biosynthesis</keyword>
<gene>
    <name evidence="8 10" type="primary">tmk</name>
    <name evidence="10" type="ordered locus">TOL2_C36890</name>
</gene>
<dbReference type="CDD" id="cd01672">
    <property type="entry name" value="TMPK"/>
    <property type="match status" value="1"/>
</dbReference>
<evidence type="ECO:0000256" key="4">
    <source>
        <dbReference type="ARBA" id="ARBA00022741"/>
    </source>
</evidence>
<comment type="catalytic activity">
    <reaction evidence="7 8">
        <text>dTMP + ATP = dTDP + ADP</text>
        <dbReference type="Rhea" id="RHEA:13517"/>
        <dbReference type="ChEBI" id="CHEBI:30616"/>
        <dbReference type="ChEBI" id="CHEBI:58369"/>
        <dbReference type="ChEBI" id="CHEBI:63528"/>
        <dbReference type="ChEBI" id="CHEBI:456216"/>
        <dbReference type="EC" id="2.7.4.9"/>
    </reaction>
</comment>
<evidence type="ECO:0000313" key="11">
    <source>
        <dbReference type="Proteomes" id="UP000007347"/>
    </source>
</evidence>
<feature type="binding site" evidence="8">
    <location>
        <begin position="17"/>
        <end position="24"/>
    </location>
    <ligand>
        <name>ATP</name>
        <dbReference type="ChEBI" id="CHEBI:30616"/>
    </ligand>
</feature>
<keyword evidence="6 8" id="KW-0067">ATP-binding</keyword>
<organism evidence="10 11">
    <name type="scientific">Desulfobacula toluolica (strain DSM 7467 / Tol2)</name>
    <dbReference type="NCBI Taxonomy" id="651182"/>
    <lineage>
        <taxon>Bacteria</taxon>
        <taxon>Pseudomonadati</taxon>
        <taxon>Thermodesulfobacteriota</taxon>
        <taxon>Desulfobacteria</taxon>
        <taxon>Desulfobacterales</taxon>
        <taxon>Desulfobacteraceae</taxon>
        <taxon>Desulfobacula</taxon>
    </lineage>
</organism>
<dbReference type="PANTHER" id="PTHR10344">
    <property type="entry name" value="THYMIDYLATE KINASE"/>
    <property type="match status" value="1"/>
</dbReference>
<dbReference type="OrthoDB" id="9774907at2"/>
<comment type="function">
    <text evidence="8">Phosphorylation of dTMP to form dTDP in both de novo and salvage pathways of dTTP synthesis.</text>
</comment>
<evidence type="ECO:0000313" key="10">
    <source>
        <dbReference type="EMBL" id="CCK81846.1"/>
    </source>
</evidence>
<evidence type="ECO:0000256" key="7">
    <source>
        <dbReference type="ARBA" id="ARBA00048743"/>
    </source>
</evidence>
<dbReference type="SUPFAM" id="SSF52540">
    <property type="entry name" value="P-loop containing nucleoside triphosphate hydrolases"/>
    <property type="match status" value="1"/>
</dbReference>
<sequence length="238" mass="27711">MGLIKLGDQNRFIVIEGLDGAGKSTQIKLLKNYFNKNEIKYKYLHFPRSGEGYYGDLIAKFLRGEFGSLDSVDPYLVALIYAGDRDDAKKKITGWLENKYFVIVDRYVYSNIAFQCAKLDDESKKNELEHWILEFEYFYNKIPKPDLSVYLHVPFSFVETELKKVRVGKDRVYLNGKSDIHEASINLQKNVEQEYLRVVNKYNDFEMINCLDTNGSILSSDAIHNKMMLLVKNKIMLK</sequence>
<dbReference type="GO" id="GO:0006227">
    <property type="term" value="P:dUDP biosynthetic process"/>
    <property type="evidence" value="ECO:0007669"/>
    <property type="project" value="TreeGrafter"/>
</dbReference>
<evidence type="ECO:0000256" key="6">
    <source>
        <dbReference type="ARBA" id="ARBA00022840"/>
    </source>
</evidence>
<proteinExistence type="inferred from homology"/>
<dbReference type="EMBL" id="FO203503">
    <property type="protein sequence ID" value="CCK81846.1"/>
    <property type="molecule type" value="Genomic_DNA"/>
</dbReference>
<keyword evidence="11" id="KW-1185">Reference proteome</keyword>
<protein>
    <recommendedName>
        <fullName evidence="8">Thymidylate kinase</fullName>
        <ecNumber evidence="8">2.7.4.9</ecNumber>
    </recommendedName>
    <alternativeName>
        <fullName evidence="8">dTMP kinase</fullName>
    </alternativeName>
</protein>
<dbReference type="STRING" id="651182.TOL2_C36890"/>
<dbReference type="KEGG" id="dto:TOL2_C36890"/>
<dbReference type="GO" id="GO:0004798">
    <property type="term" value="F:dTMP kinase activity"/>
    <property type="evidence" value="ECO:0007669"/>
    <property type="project" value="UniProtKB-UniRule"/>
</dbReference>
<dbReference type="InterPro" id="IPR039430">
    <property type="entry name" value="Thymidylate_kin-like_dom"/>
</dbReference>
<comment type="similarity">
    <text evidence="1 8">Belongs to the thymidylate kinase family.</text>
</comment>
<dbReference type="GO" id="GO:0006233">
    <property type="term" value="P:dTDP biosynthetic process"/>
    <property type="evidence" value="ECO:0007669"/>
    <property type="project" value="InterPro"/>
</dbReference>
<accession>K0NK08</accession>
<dbReference type="RefSeq" id="WP_014959031.1">
    <property type="nucleotide sequence ID" value="NC_018645.1"/>
</dbReference>
<dbReference type="HAMAP" id="MF_00165">
    <property type="entry name" value="Thymidylate_kinase"/>
    <property type="match status" value="1"/>
</dbReference>
<evidence type="ECO:0000256" key="1">
    <source>
        <dbReference type="ARBA" id="ARBA00009776"/>
    </source>
</evidence>
<evidence type="ECO:0000256" key="3">
    <source>
        <dbReference type="ARBA" id="ARBA00022727"/>
    </source>
</evidence>
<dbReference type="GO" id="GO:0005737">
    <property type="term" value="C:cytoplasm"/>
    <property type="evidence" value="ECO:0007669"/>
    <property type="project" value="TreeGrafter"/>
</dbReference>
<name>K0NK08_DESTT</name>
<dbReference type="Proteomes" id="UP000007347">
    <property type="component" value="Chromosome"/>
</dbReference>
<evidence type="ECO:0000256" key="5">
    <source>
        <dbReference type="ARBA" id="ARBA00022777"/>
    </source>
</evidence>
<dbReference type="Gene3D" id="3.40.50.300">
    <property type="entry name" value="P-loop containing nucleotide triphosphate hydrolases"/>
    <property type="match status" value="1"/>
</dbReference>
<dbReference type="GO" id="GO:0006235">
    <property type="term" value="P:dTTP biosynthetic process"/>
    <property type="evidence" value="ECO:0007669"/>
    <property type="project" value="UniProtKB-UniRule"/>
</dbReference>
<dbReference type="HOGENOM" id="CLU_049131_1_3_7"/>
<dbReference type="InterPro" id="IPR018094">
    <property type="entry name" value="Thymidylate_kinase"/>
</dbReference>
<keyword evidence="4 8" id="KW-0547">Nucleotide-binding</keyword>
<dbReference type="Pfam" id="PF02223">
    <property type="entry name" value="Thymidylate_kin"/>
    <property type="match status" value="1"/>
</dbReference>
<evidence type="ECO:0000256" key="8">
    <source>
        <dbReference type="HAMAP-Rule" id="MF_00165"/>
    </source>
</evidence>
<dbReference type="GO" id="GO:0005524">
    <property type="term" value="F:ATP binding"/>
    <property type="evidence" value="ECO:0007669"/>
    <property type="project" value="UniProtKB-UniRule"/>
</dbReference>
<keyword evidence="5 8" id="KW-0418">Kinase</keyword>
<dbReference type="NCBIfam" id="TIGR00041">
    <property type="entry name" value="DTMP_kinase"/>
    <property type="match status" value="1"/>
</dbReference>
<dbReference type="PATRIC" id="fig|651182.5.peg.4332"/>
<evidence type="ECO:0000256" key="2">
    <source>
        <dbReference type="ARBA" id="ARBA00022679"/>
    </source>
</evidence>
<dbReference type="EC" id="2.7.4.9" evidence="8"/>
<feature type="domain" description="Thymidylate kinase-like" evidence="9">
    <location>
        <begin position="15"/>
        <end position="205"/>
    </location>
</feature>
<dbReference type="InterPro" id="IPR027417">
    <property type="entry name" value="P-loop_NTPase"/>
</dbReference>
<dbReference type="PANTHER" id="PTHR10344:SF4">
    <property type="entry name" value="UMP-CMP KINASE 2, MITOCHONDRIAL"/>
    <property type="match status" value="1"/>
</dbReference>
<dbReference type="PROSITE" id="PS01331">
    <property type="entry name" value="THYMIDYLATE_KINASE"/>
    <property type="match status" value="1"/>
</dbReference>
<evidence type="ECO:0000259" key="9">
    <source>
        <dbReference type="Pfam" id="PF02223"/>
    </source>
</evidence>
<reference evidence="10 11" key="1">
    <citation type="journal article" date="2013" name="Environ. Microbiol.">
        <title>Complete genome, catabolic sub-proteomes and key-metabolites of Desulfobacula toluolica Tol2, a marine, aromatic compound-degrading, sulfate-reducing bacterium.</title>
        <authorList>
            <person name="Wohlbrand L."/>
            <person name="Jacob J.H."/>
            <person name="Kube M."/>
            <person name="Mussmann M."/>
            <person name="Jarling R."/>
            <person name="Beck A."/>
            <person name="Amann R."/>
            <person name="Wilkes H."/>
            <person name="Reinhardt R."/>
            <person name="Rabus R."/>
        </authorList>
    </citation>
    <scope>NUCLEOTIDE SEQUENCE [LARGE SCALE GENOMIC DNA]</scope>
    <source>
        <strain evidence="11">DSM 7467 / Tol2</strain>
    </source>
</reference>
<dbReference type="AlphaFoldDB" id="K0NK08"/>